<dbReference type="Proteomes" id="UP000749559">
    <property type="component" value="Unassembled WGS sequence"/>
</dbReference>
<dbReference type="SUPFAM" id="SSF57440">
    <property type="entry name" value="Kringle-like"/>
    <property type="match status" value="1"/>
</dbReference>
<dbReference type="GO" id="GO:0004175">
    <property type="term" value="F:endopeptidase activity"/>
    <property type="evidence" value="ECO:0007669"/>
    <property type="project" value="TreeGrafter"/>
</dbReference>
<dbReference type="SMART" id="SM00034">
    <property type="entry name" value="CLECT"/>
    <property type="match status" value="1"/>
</dbReference>
<keyword evidence="3" id="KW-1185">Reference proteome</keyword>
<dbReference type="OrthoDB" id="272018at2759"/>
<dbReference type="PROSITE" id="PS50070">
    <property type="entry name" value="KRINGLE_2"/>
    <property type="match status" value="1"/>
</dbReference>
<keyword evidence="1" id="KW-0420">Kringle</keyword>
<dbReference type="InterPro" id="IPR001304">
    <property type="entry name" value="C-type_lectin-like"/>
</dbReference>
<dbReference type="Gene3D" id="2.40.20.10">
    <property type="entry name" value="Plasminogen Kringle 4"/>
    <property type="match status" value="1"/>
</dbReference>
<dbReference type="PANTHER" id="PTHR24261">
    <property type="entry name" value="PLASMINOGEN-RELATED"/>
    <property type="match status" value="1"/>
</dbReference>
<dbReference type="CDD" id="cd00037">
    <property type="entry name" value="CLECT"/>
    <property type="match status" value="1"/>
</dbReference>
<evidence type="ECO:0000256" key="1">
    <source>
        <dbReference type="PROSITE-ProRule" id="PRU00121"/>
    </source>
</evidence>
<accession>A0A8J1TCU2</accession>
<dbReference type="InterPro" id="IPR013806">
    <property type="entry name" value="Kringle-like"/>
</dbReference>
<dbReference type="EMBL" id="CAIIXF020000011">
    <property type="protein sequence ID" value="CAH1799094.1"/>
    <property type="molecule type" value="Genomic_DNA"/>
</dbReference>
<dbReference type="InterPro" id="IPR016186">
    <property type="entry name" value="C-type_lectin-like/link_sf"/>
</dbReference>
<dbReference type="AlphaFoldDB" id="A0A8J1TCU2"/>
<gene>
    <name evidence="2" type="ORF">OFUS_LOCUS23148</name>
</gene>
<reference evidence="2" key="1">
    <citation type="submission" date="2022-03" db="EMBL/GenBank/DDBJ databases">
        <authorList>
            <person name="Martin C."/>
        </authorList>
    </citation>
    <scope>NUCLEOTIDE SEQUENCE</scope>
</reference>
<dbReference type="PANTHER" id="PTHR24261:SF13">
    <property type="entry name" value="PLASMINOGEN"/>
    <property type="match status" value="1"/>
</dbReference>
<dbReference type="CDD" id="cd00108">
    <property type="entry name" value="KR"/>
    <property type="match status" value="1"/>
</dbReference>
<dbReference type="InterPro" id="IPR016187">
    <property type="entry name" value="CTDL_fold"/>
</dbReference>
<proteinExistence type="predicted"/>
<dbReference type="Pfam" id="PF00051">
    <property type="entry name" value="Kringle"/>
    <property type="match status" value="1"/>
</dbReference>
<dbReference type="InterPro" id="IPR000001">
    <property type="entry name" value="Kringle"/>
</dbReference>
<name>A0A8J1TCU2_OWEFU</name>
<protein>
    <submittedName>
        <fullName evidence="2">Uncharacterized protein</fullName>
    </submittedName>
</protein>
<dbReference type="GO" id="GO:0005615">
    <property type="term" value="C:extracellular space"/>
    <property type="evidence" value="ECO:0007669"/>
    <property type="project" value="TreeGrafter"/>
</dbReference>
<comment type="caution">
    <text evidence="2">The sequence shown here is derived from an EMBL/GenBank/DDBJ whole genome shotgun (WGS) entry which is preliminary data.</text>
</comment>
<dbReference type="Gene3D" id="3.10.100.10">
    <property type="entry name" value="Mannose-Binding Protein A, subunit A"/>
    <property type="match status" value="1"/>
</dbReference>
<evidence type="ECO:0000313" key="3">
    <source>
        <dbReference type="Proteomes" id="UP000749559"/>
    </source>
</evidence>
<dbReference type="PROSITE" id="PS50041">
    <property type="entry name" value="C_TYPE_LECTIN_2"/>
    <property type="match status" value="1"/>
</dbReference>
<dbReference type="GO" id="GO:0006508">
    <property type="term" value="P:proteolysis"/>
    <property type="evidence" value="ECO:0007669"/>
    <property type="project" value="TreeGrafter"/>
</dbReference>
<dbReference type="InterPro" id="IPR038178">
    <property type="entry name" value="Kringle_sf"/>
</dbReference>
<sequence length="277" mass="31763">MGRYCQEIKMDWKYLITVLLLYGVMQDDAVPVTGQAGQHETDCRETIAGHEYQGSIYTTDTGRQCQHWEAHIPHIGEGSSLTLIHIFNNKSTDNFCRNPDPRWEKGPWCYTSDPNMRWDSCGETVPICACVGAVYNEATRSCYLIQHDTKHNYRRTYHHHKAECEQRGGHLVDINTKQEQEFISENVLGKQKGIYYTGGTKMADSNSWTWSDGKPMKFKNWLRGLPDVPEEQLRCIDEECSADQVTVLIKTTSLLKWTALSATSVFIFHSICEIEVK</sequence>
<dbReference type="Pfam" id="PF00059">
    <property type="entry name" value="Lectin_C"/>
    <property type="match status" value="1"/>
</dbReference>
<comment type="caution">
    <text evidence="1">Lacks conserved residue(s) required for the propagation of feature annotation.</text>
</comment>
<dbReference type="SUPFAM" id="SSF56436">
    <property type="entry name" value="C-type lectin-like"/>
    <property type="match status" value="1"/>
</dbReference>
<dbReference type="SMART" id="SM00130">
    <property type="entry name" value="KR"/>
    <property type="match status" value="1"/>
</dbReference>
<evidence type="ECO:0000313" key="2">
    <source>
        <dbReference type="EMBL" id="CAH1799094.1"/>
    </source>
</evidence>
<organism evidence="2 3">
    <name type="scientific">Owenia fusiformis</name>
    <name type="common">Polychaete worm</name>
    <dbReference type="NCBI Taxonomy" id="6347"/>
    <lineage>
        <taxon>Eukaryota</taxon>
        <taxon>Metazoa</taxon>
        <taxon>Spiralia</taxon>
        <taxon>Lophotrochozoa</taxon>
        <taxon>Annelida</taxon>
        <taxon>Polychaeta</taxon>
        <taxon>Sedentaria</taxon>
        <taxon>Canalipalpata</taxon>
        <taxon>Sabellida</taxon>
        <taxon>Oweniida</taxon>
        <taxon>Oweniidae</taxon>
        <taxon>Owenia</taxon>
    </lineage>
</organism>
<dbReference type="InterPro" id="IPR050759">
    <property type="entry name" value="Serine_protease_kringle"/>
</dbReference>
<dbReference type="GO" id="GO:0005102">
    <property type="term" value="F:signaling receptor binding"/>
    <property type="evidence" value="ECO:0007669"/>
    <property type="project" value="TreeGrafter"/>
</dbReference>